<name>A0ABR5F1W8_9ACTN</name>
<dbReference type="Proteomes" id="UP000035425">
    <property type="component" value="Unassembled WGS sequence"/>
</dbReference>
<protein>
    <recommendedName>
        <fullName evidence="4">Phosphoglycerate kinase</fullName>
    </recommendedName>
</protein>
<gene>
    <name evidence="2" type="ORF">FrCorBMG51_16005</name>
</gene>
<sequence>MRSEATATGTAQDGAVRADQKDVGLAVAGVDGEHSRQTGSGRQADSPFRIDVSRTGRGVDAPTRERGHFGGSPDATERSRVFGGTDEHGSRQPAP</sequence>
<reference evidence="2 3" key="1">
    <citation type="submission" date="2014-12" db="EMBL/GenBank/DDBJ databases">
        <title>Frankia sp. BMG5.1 draft genome.</title>
        <authorList>
            <person name="Gtari M."/>
            <person name="Ghodhbane-Gtari F."/>
            <person name="Nouioui I."/>
            <person name="Ktari A."/>
            <person name="Hezbri K."/>
            <person name="Mimouni W."/>
            <person name="Sbissi I."/>
            <person name="Ayari A."/>
            <person name="Yamanaka T."/>
            <person name="Normand P."/>
            <person name="Tisa L.S."/>
            <person name="Boudabous A."/>
        </authorList>
    </citation>
    <scope>NUCLEOTIDE SEQUENCE [LARGE SCALE GENOMIC DNA]</scope>
    <source>
        <strain evidence="2 3">BMG5.1</strain>
    </source>
</reference>
<keyword evidence="3" id="KW-1185">Reference proteome</keyword>
<dbReference type="EMBL" id="JWIO01000027">
    <property type="protein sequence ID" value="KLL10684.1"/>
    <property type="molecule type" value="Genomic_DNA"/>
</dbReference>
<evidence type="ECO:0000313" key="2">
    <source>
        <dbReference type="EMBL" id="KLL10684.1"/>
    </source>
</evidence>
<feature type="compositionally biased region" description="Polar residues" evidence="1">
    <location>
        <begin position="1"/>
        <end position="11"/>
    </location>
</feature>
<feature type="region of interest" description="Disordered" evidence="1">
    <location>
        <begin position="1"/>
        <end position="95"/>
    </location>
</feature>
<feature type="compositionally biased region" description="Basic and acidic residues" evidence="1">
    <location>
        <begin position="75"/>
        <end position="95"/>
    </location>
</feature>
<evidence type="ECO:0000313" key="3">
    <source>
        <dbReference type="Proteomes" id="UP000035425"/>
    </source>
</evidence>
<evidence type="ECO:0000256" key="1">
    <source>
        <dbReference type="SAM" id="MobiDB-lite"/>
    </source>
</evidence>
<proteinExistence type="predicted"/>
<comment type="caution">
    <text evidence="2">The sequence shown here is derived from an EMBL/GenBank/DDBJ whole genome shotgun (WGS) entry which is preliminary data.</text>
</comment>
<accession>A0ABR5F1W8</accession>
<evidence type="ECO:0008006" key="4">
    <source>
        <dbReference type="Google" id="ProtNLM"/>
    </source>
</evidence>
<organism evidence="2 3">
    <name type="scientific">Protofrankia coriariae</name>
    <dbReference type="NCBI Taxonomy" id="1562887"/>
    <lineage>
        <taxon>Bacteria</taxon>
        <taxon>Bacillati</taxon>
        <taxon>Actinomycetota</taxon>
        <taxon>Actinomycetes</taxon>
        <taxon>Frankiales</taxon>
        <taxon>Frankiaceae</taxon>
        <taxon>Protofrankia</taxon>
    </lineage>
</organism>